<dbReference type="EMBL" id="STGX01000012">
    <property type="protein sequence ID" value="THV27056.1"/>
    <property type="molecule type" value="Genomic_DNA"/>
</dbReference>
<protein>
    <submittedName>
        <fullName evidence="2">DUF4192 domain-containing protein</fullName>
    </submittedName>
</protein>
<dbReference type="AlphaFoldDB" id="A0A4V4HNQ9"/>
<reference evidence="2 3" key="1">
    <citation type="journal article" date="2018" name="Int. J. Syst. Evol. Microbiol.">
        <title>Glycomyces paridis sp. nov., isolated from the medicinal plant Paris polyphylla.</title>
        <authorList>
            <person name="Fang X.M."/>
            <person name="Bai J.L."/>
            <person name="Su J."/>
            <person name="Zhao L.L."/>
            <person name="Liu H.Y."/>
            <person name="Ma B.P."/>
            <person name="Zhang Y.Q."/>
            <person name="Yu L.Y."/>
        </authorList>
    </citation>
    <scope>NUCLEOTIDE SEQUENCE [LARGE SCALE GENOMIC DNA]</scope>
    <source>
        <strain evidence="2 3">CPCC 204357</strain>
    </source>
</reference>
<feature type="region of interest" description="Disordered" evidence="1">
    <location>
        <begin position="312"/>
        <end position="366"/>
    </location>
</feature>
<accession>A0A4V4HNQ9</accession>
<dbReference type="Pfam" id="PF13830">
    <property type="entry name" value="DUF4192"/>
    <property type="match status" value="1"/>
</dbReference>
<comment type="caution">
    <text evidence="2">The sequence shown here is derived from an EMBL/GenBank/DDBJ whole genome shotgun (WGS) entry which is preliminary data.</text>
</comment>
<sequence>MNMIEARIRLNGPTDLLTTIPLLLGFHPDHSLVVVGLIGGELQCTFRVDLPGSADHLEHLPDLTAQLSINECTHCVLVAYGDKEVAEASIERAATRLTAAGIRPIDQLRVSRGRWFSLICDRPCCPPEGLALPESSAASCEVAVAGGYAESDRSRITEQLAPAPPGRRAAVEKAVAATLAAEADLDWAAQRSLDLHAIDHWMSVPSLPGPDEIAMVGLALGDPDIRDYALRRISSGEYEGNRIDLWIWVARHMGDDLVAPAAGVAGFAAYRFGNGVLAGECFELALRSSPNFRLALMLRAALHRGFPPSALSRVGFADREPAETEDAPTDERNKANQSTQPDRTPPQPDANKEAPSPEPERNRGTT</sequence>
<gene>
    <name evidence="2" type="ORF">E9998_16420</name>
</gene>
<name>A0A4V4HNQ9_9ACTN</name>
<dbReference type="RefSeq" id="WP_136530776.1">
    <property type="nucleotide sequence ID" value="NZ_STGX01000012.1"/>
</dbReference>
<evidence type="ECO:0000256" key="1">
    <source>
        <dbReference type="SAM" id="MobiDB-lite"/>
    </source>
</evidence>
<evidence type="ECO:0000313" key="3">
    <source>
        <dbReference type="Proteomes" id="UP000305792"/>
    </source>
</evidence>
<organism evidence="2 3">
    <name type="scientific">Glycomyces paridis</name>
    <dbReference type="NCBI Taxonomy" id="2126555"/>
    <lineage>
        <taxon>Bacteria</taxon>
        <taxon>Bacillati</taxon>
        <taxon>Actinomycetota</taxon>
        <taxon>Actinomycetes</taxon>
        <taxon>Glycomycetales</taxon>
        <taxon>Glycomycetaceae</taxon>
        <taxon>Glycomyces</taxon>
    </lineage>
</organism>
<dbReference type="InterPro" id="IPR025447">
    <property type="entry name" value="DUF4192"/>
</dbReference>
<keyword evidence="3" id="KW-1185">Reference proteome</keyword>
<evidence type="ECO:0000313" key="2">
    <source>
        <dbReference type="EMBL" id="THV27056.1"/>
    </source>
</evidence>
<dbReference type="OrthoDB" id="3264463at2"/>
<proteinExistence type="predicted"/>
<dbReference type="Proteomes" id="UP000305792">
    <property type="component" value="Unassembled WGS sequence"/>
</dbReference>